<comment type="caution">
    <text evidence="3">The sequence shown here is derived from an EMBL/GenBank/DDBJ whole genome shotgun (WGS) entry which is preliminary data.</text>
</comment>
<evidence type="ECO:0000259" key="2">
    <source>
        <dbReference type="PROSITE" id="PS50003"/>
    </source>
</evidence>
<feature type="region of interest" description="Disordered" evidence="1">
    <location>
        <begin position="555"/>
        <end position="576"/>
    </location>
</feature>
<sequence length="576" mass="66148">MAQFESARSSEVNSNGTTNLKSFEGIVDFWDGTITQDRILENKIKWKKRCLELQASKGVYIYLLLYKPTHRKKKHIHVPLLKFALADETSSIYIGPNFKNKYTFDVGVRIGKLFMRYRFGVESEESRNRWIYEIVTSFYINPNTPHSLKYLVTPMNTPTVMKLRMNEPSYLLLFKDHIEICRLSDLARIGKWSILSVHSYTTDKNIFTIKFRQNSMYGEIEVPFCSDYTVELFRILNSLVTTGEFPELPQVQTLGIRRNKVVKKSPVSHPLPGMKERSDCPKSPYMSPILGQRNNGEYRVKKTVSNPDNNKIFPVNNLDPSRLNTAPHPHSPERKLVYRQKQRANNIISEVSNNEFDVYSRLNHFPEINARNKEKFPLLRTDDVTTYSEQSQASHSTGNIPTLYSAIASTSQNGHYSVANFHKTPEMDRKRFNEASLFIRRNSDRDLSHKPDVSFPAALPLMKTNSLHDMLSDDENPYDVISDPPVPPPKGVRKPIFLKKPLPPPPPPQPNDYLSVTLPERGHGLRGMKKSPSTGNHIGFGNFPLEENRQWVNETNQKPGFTSPQHIVLEDIKEST</sequence>
<dbReference type="AlphaFoldDB" id="A0AAV7JP99"/>
<feature type="compositionally biased region" description="Polar residues" evidence="1">
    <location>
        <begin position="555"/>
        <end position="565"/>
    </location>
</feature>
<dbReference type="Pfam" id="PF00169">
    <property type="entry name" value="PH"/>
    <property type="match status" value="1"/>
</dbReference>
<evidence type="ECO:0000313" key="3">
    <source>
        <dbReference type="EMBL" id="KAI6650632.1"/>
    </source>
</evidence>
<feature type="region of interest" description="Disordered" evidence="1">
    <location>
        <begin position="524"/>
        <end position="543"/>
    </location>
</feature>
<evidence type="ECO:0000313" key="4">
    <source>
        <dbReference type="Proteomes" id="UP001165289"/>
    </source>
</evidence>
<proteinExistence type="predicted"/>
<keyword evidence="4" id="KW-1185">Reference proteome</keyword>
<dbReference type="PROSITE" id="PS50003">
    <property type="entry name" value="PH_DOMAIN"/>
    <property type="match status" value="1"/>
</dbReference>
<reference evidence="3 4" key="1">
    <citation type="journal article" date="2023" name="BMC Biol.">
        <title>The compact genome of the sponge Oopsacas minuta (Hexactinellida) is lacking key metazoan core genes.</title>
        <authorList>
            <person name="Santini S."/>
            <person name="Schenkelaars Q."/>
            <person name="Jourda C."/>
            <person name="Duchesne M."/>
            <person name="Belahbib H."/>
            <person name="Rocher C."/>
            <person name="Selva M."/>
            <person name="Riesgo A."/>
            <person name="Vervoort M."/>
            <person name="Leys S.P."/>
            <person name="Kodjabachian L."/>
            <person name="Le Bivic A."/>
            <person name="Borchiellini C."/>
            <person name="Claverie J.M."/>
            <person name="Renard E."/>
        </authorList>
    </citation>
    <scope>NUCLEOTIDE SEQUENCE [LARGE SCALE GENOMIC DNA]</scope>
    <source>
        <strain evidence="3">SPO-2</strain>
    </source>
</reference>
<dbReference type="Proteomes" id="UP001165289">
    <property type="component" value="Unassembled WGS sequence"/>
</dbReference>
<dbReference type="InterPro" id="IPR001849">
    <property type="entry name" value="PH_domain"/>
</dbReference>
<gene>
    <name evidence="3" type="ORF">LOD99_7682</name>
</gene>
<evidence type="ECO:0000256" key="1">
    <source>
        <dbReference type="SAM" id="MobiDB-lite"/>
    </source>
</evidence>
<feature type="domain" description="PH" evidence="2">
    <location>
        <begin position="33"/>
        <end position="139"/>
    </location>
</feature>
<feature type="region of interest" description="Disordered" evidence="1">
    <location>
        <begin position="304"/>
        <end position="331"/>
    </location>
</feature>
<organism evidence="3 4">
    <name type="scientific">Oopsacas minuta</name>
    <dbReference type="NCBI Taxonomy" id="111878"/>
    <lineage>
        <taxon>Eukaryota</taxon>
        <taxon>Metazoa</taxon>
        <taxon>Porifera</taxon>
        <taxon>Hexactinellida</taxon>
        <taxon>Hexasterophora</taxon>
        <taxon>Lyssacinosida</taxon>
        <taxon>Leucopsacidae</taxon>
        <taxon>Oopsacas</taxon>
    </lineage>
</organism>
<accession>A0AAV7JP99</accession>
<dbReference type="SUPFAM" id="SSF50729">
    <property type="entry name" value="PH domain-like"/>
    <property type="match status" value="1"/>
</dbReference>
<feature type="region of interest" description="Disordered" evidence="1">
    <location>
        <begin position="265"/>
        <end position="292"/>
    </location>
</feature>
<name>A0AAV7JP99_9METZ</name>
<dbReference type="EMBL" id="JAKMXF010000310">
    <property type="protein sequence ID" value="KAI6650632.1"/>
    <property type="molecule type" value="Genomic_DNA"/>
</dbReference>
<protein>
    <recommendedName>
        <fullName evidence="2">PH domain-containing protein</fullName>
    </recommendedName>
</protein>